<dbReference type="AlphaFoldDB" id="A0A2W4SX93"/>
<accession>A0A2W4SX93</accession>
<evidence type="ECO:0008006" key="5">
    <source>
        <dbReference type="Google" id="ProtNLM"/>
    </source>
</evidence>
<evidence type="ECO:0000313" key="4">
    <source>
        <dbReference type="Proteomes" id="UP000249396"/>
    </source>
</evidence>
<sequence length="139" mass="14116">MKKSVSFDYSGRVALITGGADGIGRATALAFAESGANVAAPYTASKHGVIGLTKTAALEYAKCDIRVNAVCPGFIGTKLLEGVGITPANEIGQTIAGMHPLGRFGTAEEIAGVVLWLCSDQASFVTGHALLADGGYTAQ</sequence>
<dbReference type="Gene3D" id="3.40.50.720">
    <property type="entry name" value="NAD(P)-binding Rossmann-like Domain"/>
    <property type="match status" value="2"/>
</dbReference>
<name>A0A2W4SX93_9GAMM</name>
<dbReference type="InterPro" id="IPR020904">
    <property type="entry name" value="Sc_DH/Rdtase_CS"/>
</dbReference>
<reference evidence="3 4" key="1">
    <citation type="journal article" date="2018" name="Aquat. Microb. Ecol.">
        <title>Gammaproteobacterial methanotrophs dominate.</title>
        <authorList>
            <person name="Rissanen A.J."/>
            <person name="Saarenheimo J."/>
            <person name="Tiirola M."/>
            <person name="Peura S."/>
            <person name="Aalto S.L."/>
            <person name="Karvinen A."/>
            <person name="Nykanen H."/>
        </authorList>
    </citation>
    <scope>NUCLEOTIDE SEQUENCE [LARGE SCALE GENOMIC DNA]</scope>
    <source>
        <strain evidence="3">AMbin10</strain>
    </source>
</reference>
<dbReference type="Proteomes" id="UP000249396">
    <property type="component" value="Unassembled WGS sequence"/>
</dbReference>
<dbReference type="PROSITE" id="PS00061">
    <property type="entry name" value="ADH_SHORT"/>
    <property type="match status" value="1"/>
</dbReference>
<evidence type="ECO:0000313" key="3">
    <source>
        <dbReference type="EMBL" id="PZN79770.1"/>
    </source>
</evidence>
<dbReference type="InterPro" id="IPR036291">
    <property type="entry name" value="NAD(P)-bd_dom_sf"/>
</dbReference>
<dbReference type="Pfam" id="PF00106">
    <property type="entry name" value="adh_short"/>
    <property type="match status" value="1"/>
</dbReference>
<comment type="caution">
    <text evidence="3">The sequence shown here is derived from an EMBL/GenBank/DDBJ whole genome shotgun (WGS) entry which is preliminary data.</text>
</comment>
<protein>
    <recommendedName>
        <fullName evidence="5">Short-chain dehydrogenase</fullName>
    </recommendedName>
</protein>
<organism evidence="3 4">
    <name type="scientific">Candidatus Methylumidiphilus alinenensis</name>
    <dbReference type="NCBI Taxonomy" id="2202197"/>
    <lineage>
        <taxon>Bacteria</taxon>
        <taxon>Pseudomonadati</taxon>
        <taxon>Pseudomonadota</taxon>
        <taxon>Gammaproteobacteria</taxon>
        <taxon>Methylococcales</taxon>
        <taxon>Candidatus Methylumidiphilus</taxon>
    </lineage>
</organism>
<dbReference type="PRINTS" id="PR00081">
    <property type="entry name" value="GDHRDH"/>
</dbReference>
<proteinExistence type="inferred from homology"/>
<dbReference type="InterPro" id="IPR002347">
    <property type="entry name" value="SDR_fam"/>
</dbReference>
<dbReference type="EMBL" id="QJPH01000292">
    <property type="protein sequence ID" value="PZN79770.1"/>
    <property type="molecule type" value="Genomic_DNA"/>
</dbReference>
<evidence type="ECO:0000256" key="2">
    <source>
        <dbReference type="ARBA" id="ARBA00023002"/>
    </source>
</evidence>
<gene>
    <name evidence="3" type="ORF">DM484_10750</name>
</gene>
<comment type="similarity">
    <text evidence="1">Belongs to the short-chain dehydrogenases/reductases (SDR) family.</text>
</comment>
<keyword evidence="2" id="KW-0560">Oxidoreductase</keyword>
<dbReference type="PANTHER" id="PTHR24321:SF8">
    <property type="entry name" value="ESTRADIOL 17-BETA-DEHYDROGENASE 8-RELATED"/>
    <property type="match status" value="1"/>
</dbReference>
<dbReference type="GO" id="GO:0016491">
    <property type="term" value="F:oxidoreductase activity"/>
    <property type="evidence" value="ECO:0007669"/>
    <property type="project" value="UniProtKB-KW"/>
</dbReference>
<dbReference type="SUPFAM" id="SSF51735">
    <property type="entry name" value="NAD(P)-binding Rossmann-fold domains"/>
    <property type="match status" value="2"/>
</dbReference>
<dbReference type="Pfam" id="PF13561">
    <property type="entry name" value="adh_short_C2"/>
    <property type="match status" value="1"/>
</dbReference>
<dbReference type="PANTHER" id="PTHR24321">
    <property type="entry name" value="DEHYDROGENASES, SHORT CHAIN"/>
    <property type="match status" value="1"/>
</dbReference>
<evidence type="ECO:0000256" key="1">
    <source>
        <dbReference type="ARBA" id="ARBA00006484"/>
    </source>
</evidence>